<dbReference type="InterPro" id="IPR051143">
    <property type="entry name" value="TrkH_K-transport"/>
</dbReference>
<evidence type="ECO:0000313" key="9">
    <source>
        <dbReference type="Proteomes" id="UP000605846"/>
    </source>
</evidence>
<evidence type="ECO:0000256" key="4">
    <source>
        <dbReference type="ARBA" id="ARBA00022989"/>
    </source>
</evidence>
<keyword evidence="9" id="KW-1185">Reference proteome</keyword>
<evidence type="ECO:0008006" key="10">
    <source>
        <dbReference type="Google" id="ProtNLM"/>
    </source>
</evidence>
<evidence type="ECO:0000256" key="2">
    <source>
        <dbReference type="ARBA" id="ARBA00022448"/>
    </source>
</evidence>
<feature type="transmembrane region" description="Helical" evidence="7">
    <location>
        <begin position="348"/>
        <end position="374"/>
    </location>
</feature>
<evidence type="ECO:0000313" key="8">
    <source>
        <dbReference type="EMBL" id="KAF7724246.1"/>
    </source>
</evidence>
<keyword evidence="6 7" id="KW-0472">Membrane</keyword>
<feature type="transmembrane region" description="Helical" evidence="7">
    <location>
        <begin position="566"/>
        <end position="586"/>
    </location>
</feature>
<name>A0A8H7BI71_9FUNG</name>
<dbReference type="AlphaFoldDB" id="A0A8H7BI71"/>
<dbReference type="GO" id="GO:0140107">
    <property type="term" value="F:high-affinity potassium ion transmembrane transporter activity"/>
    <property type="evidence" value="ECO:0007669"/>
    <property type="project" value="TreeGrafter"/>
</dbReference>
<dbReference type="GO" id="GO:0005886">
    <property type="term" value="C:plasma membrane"/>
    <property type="evidence" value="ECO:0007669"/>
    <property type="project" value="TreeGrafter"/>
</dbReference>
<dbReference type="GO" id="GO:0030007">
    <property type="term" value="P:intracellular potassium ion homeostasis"/>
    <property type="evidence" value="ECO:0007669"/>
    <property type="project" value="TreeGrafter"/>
</dbReference>
<evidence type="ECO:0000256" key="3">
    <source>
        <dbReference type="ARBA" id="ARBA00022692"/>
    </source>
</evidence>
<dbReference type="Proteomes" id="UP000605846">
    <property type="component" value="Unassembled WGS sequence"/>
</dbReference>
<comment type="caution">
    <text evidence="8">The sequence shown here is derived from an EMBL/GenBank/DDBJ whole genome shotgun (WGS) entry which is preliminary data.</text>
</comment>
<comment type="subcellular location">
    <subcellularLocation>
        <location evidence="1">Membrane</location>
        <topology evidence="1">Multi-pass membrane protein</topology>
    </subcellularLocation>
</comment>
<reference evidence="8" key="1">
    <citation type="submission" date="2020-01" db="EMBL/GenBank/DDBJ databases">
        <title>Genome Sequencing of Three Apophysomyces-Like Fungal Strains Confirms a Novel Fungal Genus in the Mucoromycota with divergent Burkholderia-like Endosymbiotic Bacteria.</title>
        <authorList>
            <person name="Stajich J.E."/>
            <person name="Macias A.M."/>
            <person name="Carter-House D."/>
            <person name="Lovett B."/>
            <person name="Kasson L.R."/>
            <person name="Berry K."/>
            <person name="Grigoriev I."/>
            <person name="Chang Y."/>
            <person name="Spatafora J."/>
            <person name="Kasson M.T."/>
        </authorList>
    </citation>
    <scope>NUCLEOTIDE SEQUENCE</scope>
    <source>
        <strain evidence="8">NRRL A-21654</strain>
    </source>
</reference>
<sequence length="692" mass="79409">MATTSGTNTGINTINLSAMTSWHVSLMMITSFLGSPIMVALVIVLVRRYYFSKRFEDVLQYNKERKEKEERKRRNILDLEAAEKVNGLSRPKRLRRCISLMSSRSMPIPGRRPEIQRRLSVDSGSTARSDHIIDLIHQFHDYQIEREKEEKELEGEAMDVIHEYPESSVPGIHQSPLRNTTSIPGQGIAFADSVKDQRDLARQRLERSRQLDDLLFKITNERTPAGQPIVGMDDDEEYERIMRQPIKKSQLTREQRYRLGGTEYRALDLLACIVPAYYFGLAVGCGFLYRAYVALSPYCQQVLITSNPTGPTNPWLFSFFLSLSSLNNLGISVLDASMTPFQNAPFPLIVSFLLIYAGNTAFPIFLRFTIWTLYKLTPKSRQMRCESFRYLLDHPRRCFTTLFPATRTWWLLIILLLITLFEVLAFVGLDYQLPVLSHLSWGSRILDGIFQSVSIRNAGFTVVSLADLNPGTQLVYIVAMYISVYPIAIFMRHSNVYQERSLGIYRTTPEEQEPARFKSEDLKYPPFMRLRRQATISSIMTTSRRFLRGPDFFVVQQIQRQLTSDMCWVIVGVFLICVIEAEAIMAPAPITMASVIYECVSAFANAGGSLGYPGTTTSQCAQYHTLSKVILIILMYRGRHRDLPAAIDRAVLLPSEQLEEEEEKDEMYRRQNVSYMDMQNPPKLFYSRTRTI</sequence>
<evidence type="ECO:0000256" key="6">
    <source>
        <dbReference type="ARBA" id="ARBA00023136"/>
    </source>
</evidence>
<feature type="transmembrane region" description="Helical" evidence="7">
    <location>
        <begin position="22"/>
        <end position="46"/>
    </location>
</feature>
<evidence type="ECO:0000256" key="1">
    <source>
        <dbReference type="ARBA" id="ARBA00004141"/>
    </source>
</evidence>
<keyword evidence="4 7" id="KW-1133">Transmembrane helix</keyword>
<proteinExistence type="predicted"/>
<keyword evidence="3 7" id="KW-0812">Transmembrane</keyword>
<feature type="transmembrane region" description="Helical" evidence="7">
    <location>
        <begin position="409"/>
        <end position="429"/>
    </location>
</feature>
<dbReference type="InterPro" id="IPR003445">
    <property type="entry name" value="Cat_transpt"/>
</dbReference>
<dbReference type="OrthoDB" id="9999863at2759"/>
<gene>
    <name evidence="8" type="ORF">EC973_001202</name>
</gene>
<organism evidence="8 9">
    <name type="scientific">Apophysomyces ossiformis</name>
    <dbReference type="NCBI Taxonomy" id="679940"/>
    <lineage>
        <taxon>Eukaryota</taxon>
        <taxon>Fungi</taxon>
        <taxon>Fungi incertae sedis</taxon>
        <taxon>Mucoromycota</taxon>
        <taxon>Mucoromycotina</taxon>
        <taxon>Mucoromycetes</taxon>
        <taxon>Mucorales</taxon>
        <taxon>Mucorineae</taxon>
        <taxon>Mucoraceae</taxon>
        <taxon>Apophysomyces</taxon>
    </lineage>
</organism>
<feature type="transmembrane region" description="Helical" evidence="7">
    <location>
        <begin position="474"/>
        <end position="491"/>
    </location>
</feature>
<dbReference type="EMBL" id="JABAYA010000125">
    <property type="protein sequence ID" value="KAF7724246.1"/>
    <property type="molecule type" value="Genomic_DNA"/>
</dbReference>
<dbReference type="GO" id="GO:1990573">
    <property type="term" value="P:potassium ion import across plasma membrane"/>
    <property type="evidence" value="ECO:0007669"/>
    <property type="project" value="TreeGrafter"/>
</dbReference>
<dbReference type="PANTHER" id="PTHR31064:SF37">
    <property type="entry name" value="TRANSPORTER, PUTATIVE (EUROFUNG)-RELATED"/>
    <property type="match status" value="1"/>
</dbReference>
<evidence type="ECO:0000256" key="5">
    <source>
        <dbReference type="ARBA" id="ARBA00023065"/>
    </source>
</evidence>
<keyword evidence="5" id="KW-0406">Ion transport</keyword>
<accession>A0A8H7BI71</accession>
<evidence type="ECO:0000256" key="7">
    <source>
        <dbReference type="SAM" id="Phobius"/>
    </source>
</evidence>
<dbReference type="PANTHER" id="PTHR31064">
    <property type="entry name" value="POTASSIUM TRANSPORT PROTEIN DDB_G0292412-RELATED"/>
    <property type="match status" value="1"/>
</dbReference>
<feature type="transmembrane region" description="Helical" evidence="7">
    <location>
        <begin position="266"/>
        <end position="289"/>
    </location>
</feature>
<keyword evidence="2" id="KW-0813">Transport</keyword>
<dbReference type="Pfam" id="PF02386">
    <property type="entry name" value="TrkH"/>
    <property type="match status" value="1"/>
</dbReference>
<protein>
    <recommendedName>
        <fullName evidence="10">Potassium transport protein</fullName>
    </recommendedName>
</protein>